<dbReference type="Pfam" id="PF06972">
    <property type="entry name" value="GIP1_N"/>
    <property type="match status" value="1"/>
</dbReference>
<evidence type="ECO:0000313" key="4">
    <source>
        <dbReference type="Proteomes" id="UP001054889"/>
    </source>
</evidence>
<dbReference type="EMBL" id="BQKI01000019">
    <property type="protein sequence ID" value="GJN11748.1"/>
    <property type="molecule type" value="Genomic_DNA"/>
</dbReference>
<feature type="region of interest" description="Disordered" evidence="1">
    <location>
        <begin position="136"/>
        <end position="209"/>
    </location>
</feature>
<evidence type="ECO:0000313" key="3">
    <source>
        <dbReference type="EMBL" id="GJN11748.1"/>
    </source>
</evidence>
<dbReference type="PANTHER" id="PTHR46775:SF1">
    <property type="entry name" value="FLOCCULATION PROTEIN (DUF1296)"/>
    <property type="match status" value="1"/>
</dbReference>
<dbReference type="InterPro" id="IPR009719">
    <property type="entry name" value="GIP1_N"/>
</dbReference>
<dbReference type="InterPro" id="IPR044277">
    <property type="entry name" value="GIP1"/>
</dbReference>
<feature type="compositionally biased region" description="Polar residues" evidence="1">
    <location>
        <begin position="385"/>
        <end position="396"/>
    </location>
</feature>
<feature type="compositionally biased region" description="Polar residues" evidence="1">
    <location>
        <begin position="340"/>
        <end position="355"/>
    </location>
</feature>
<feature type="compositionally biased region" description="Basic and acidic residues" evidence="1">
    <location>
        <begin position="143"/>
        <end position="153"/>
    </location>
</feature>
<feature type="domain" description="GBF-interacting protein 1 N-terminal" evidence="2">
    <location>
        <begin position="8"/>
        <end position="67"/>
    </location>
</feature>
<protein>
    <recommendedName>
        <fullName evidence="2">GBF-interacting protein 1 N-terminal domain-containing protein</fullName>
    </recommendedName>
</protein>
<accession>A0AAV5DMN6</accession>
<dbReference type="AlphaFoldDB" id="A0AAV5DMN6"/>
<keyword evidence="4" id="KW-1185">Reference proteome</keyword>
<organism evidence="3 4">
    <name type="scientific">Eleusine coracana subsp. coracana</name>
    <dbReference type="NCBI Taxonomy" id="191504"/>
    <lineage>
        <taxon>Eukaryota</taxon>
        <taxon>Viridiplantae</taxon>
        <taxon>Streptophyta</taxon>
        <taxon>Embryophyta</taxon>
        <taxon>Tracheophyta</taxon>
        <taxon>Spermatophyta</taxon>
        <taxon>Magnoliopsida</taxon>
        <taxon>Liliopsida</taxon>
        <taxon>Poales</taxon>
        <taxon>Poaceae</taxon>
        <taxon>PACMAD clade</taxon>
        <taxon>Chloridoideae</taxon>
        <taxon>Cynodonteae</taxon>
        <taxon>Eleusininae</taxon>
        <taxon>Eleusine</taxon>
    </lineage>
</organism>
<feature type="compositionally biased region" description="Basic and acidic residues" evidence="1">
    <location>
        <begin position="65"/>
        <end position="77"/>
    </location>
</feature>
<reference evidence="3" key="2">
    <citation type="submission" date="2021-12" db="EMBL/GenBank/DDBJ databases">
        <title>Resequencing data analysis of finger millet.</title>
        <authorList>
            <person name="Hatakeyama M."/>
            <person name="Aluri S."/>
            <person name="Balachadran M.T."/>
            <person name="Sivarajan S.R."/>
            <person name="Poveda L."/>
            <person name="Shimizu-Inatsugi R."/>
            <person name="Schlapbach R."/>
            <person name="Sreeman S.M."/>
            <person name="Shimizu K.K."/>
        </authorList>
    </citation>
    <scope>NUCLEOTIDE SEQUENCE</scope>
</reference>
<dbReference type="PANTHER" id="PTHR46775">
    <property type="entry name" value="FLOCCULATION PROTEIN (DUF1296)"/>
    <property type="match status" value="1"/>
</dbReference>
<proteinExistence type="predicted"/>
<dbReference type="Proteomes" id="UP001054889">
    <property type="component" value="Unassembled WGS sequence"/>
</dbReference>
<sequence>MAAARVSIPAAARRMIQDIKEIAGGHADEEVYAVLCECDMDPNEAAQRLLSRGTFHEVKRKRDKKKESRKEPSDPRLRPGVQGRDVKGGQGNYSSRELPNSNDLSGRKPLAGKEIGVNQNMDKGNSIFVNRNMEFKTSTPSSSHDEISTEHDFSNQQTTAVLEVSSQPSSSVRPSGSTLSSSYNTQSQQLNVSQKARNPKSTNKPTQAENVMFEDVPIRVGTVTLSVPVLNSARKEDLSLKVDKRLTEMQLSDKQHVIIPDHLQVTESEKYGLSFGSFGTSREQTAPKGPECEKGSAPPEDDSPQELHEVVCEPAISCQGASAGIDMEAHKGLQQLSVDDSSLQRVYGSSETSEIAGSDAGKDFSGASHVPQDSVAHSTKHDDQTQVPQANDSSEGYHTKIYQPIADVDGGISPFAAPVAPIKYGNIPVSHVQTGEALEGINSNSFVVPSPGSAPFVPAASGVVPSSVAVPQPPVPLFRQPVGVPLAHYAPSFIPYNHYISPFYYPPHALNHFMGTAAVFPQSPSSGSMYPPVSASVAPQVKYSSSAYKTDENTGSQTQVGIPGAYTVYGSSPSVYTNNAVVMNGASVETDDAIGSQFKESNVFVAGQQVELADEGIQRFSCIGSRSIDFRFCSKKALASCS</sequence>
<feature type="compositionally biased region" description="Polar residues" evidence="1">
    <location>
        <begin position="92"/>
        <end position="104"/>
    </location>
</feature>
<feature type="compositionally biased region" description="Low complexity" evidence="1">
    <location>
        <begin position="165"/>
        <end position="182"/>
    </location>
</feature>
<feature type="region of interest" description="Disordered" evidence="1">
    <location>
        <begin position="276"/>
        <end position="307"/>
    </location>
</feature>
<dbReference type="GO" id="GO:0051082">
    <property type="term" value="F:unfolded protein binding"/>
    <property type="evidence" value="ECO:0007669"/>
    <property type="project" value="TreeGrafter"/>
</dbReference>
<reference evidence="3" key="1">
    <citation type="journal article" date="2018" name="DNA Res.">
        <title>Multiple hybrid de novo genome assembly of finger millet, an orphan allotetraploid crop.</title>
        <authorList>
            <person name="Hatakeyama M."/>
            <person name="Aluri S."/>
            <person name="Balachadran M.T."/>
            <person name="Sivarajan S.R."/>
            <person name="Patrignani A."/>
            <person name="Gruter S."/>
            <person name="Poveda L."/>
            <person name="Shimizu-Inatsugi R."/>
            <person name="Baeten J."/>
            <person name="Francoijs K.J."/>
            <person name="Nataraja K.N."/>
            <person name="Reddy Y.A.N."/>
            <person name="Phadnis S."/>
            <person name="Ravikumar R.L."/>
            <person name="Schlapbach R."/>
            <person name="Sreeman S.M."/>
            <person name="Shimizu K.K."/>
        </authorList>
    </citation>
    <scope>NUCLEOTIDE SEQUENCE</scope>
</reference>
<comment type="caution">
    <text evidence="3">The sequence shown here is derived from an EMBL/GenBank/DDBJ whole genome shotgun (WGS) entry which is preliminary data.</text>
</comment>
<feature type="compositionally biased region" description="Polar residues" evidence="1">
    <location>
        <begin position="183"/>
        <end position="209"/>
    </location>
</feature>
<dbReference type="InterPro" id="IPR009060">
    <property type="entry name" value="UBA-like_sf"/>
</dbReference>
<evidence type="ECO:0000256" key="1">
    <source>
        <dbReference type="SAM" id="MobiDB-lite"/>
    </source>
</evidence>
<gene>
    <name evidence="3" type="primary">ga29963</name>
    <name evidence="3" type="ORF">PR202_ga29963</name>
</gene>
<feature type="region of interest" description="Disordered" evidence="1">
    <location>
        <begin position="56"/>
        <end position="122"/>
    </location>
</feature>
<name>A0AAV5DMN6_ELECO</name>
<dbReference type="SUPFAM" id="SSF46934">
    <property type="entry name" value="UBA-like"/>
    <property type="match status" value="1"/>
</dbReference>
<feature type="region of interest" description="Disordered" evidence="1">
    <location>
        <begin position="340"/>
        <end position="396"/>
    </location>
</feature>
<evidence type="ECO:0000259" key="2">
    <source>
        <dbReference type="Pfam" id="PF06972"/>
    </source>
</evidence>